<keyword evidence="4" id="KW-1185">Reference proteome</keyword>
<name>A0ABY8FNI5_9SPHN</name>
<dbReference type="Proteomes" id="UP001215827">
    <property type="component" value="Chromosome"/>
</dbReference>
<dbReference type="Pfam" id="PF22809">
    <property type="entry name" value="DUF7014"/>
    <property type="match status" value="1"/>
</dbReference>
<dbReference type="Pfam" id="PF18863">
    <property type="entry name" value="AbiJ_NTD4"/>
    <property type="match status" value="1"/>
</dbReference>
<feature type="domain" description="HEPN AbiJ-N-terminal" evidence="1">
    <location>
        <begin position="6"/>
        <end position="163"/>
    </location>
</feature>
<dbReference type="RefSeq" id="WP_278015349.1">
    <property type="nucleotide sequence ID" value="NZ_CP121106.1"/>
</dbReference>
<feature type="domain" description="DUF7014" evidence="2">
    <location>
        <begin position="173"/>
        <end position="296"/>
    </location>
</feature>
<dbReference type="NCBIfam" id="NF046078">
    <property type="entry name" value="STM4504_CBY0614"/>
    <property type="match status" value="1"/>
</dbReference>
<protein>
    <recommendedName>
        <fullName evidence="5">Abortive infection protein-like C-terminal domain-containing protein</fullName>
    </recommendedName>
</protein>
<organism evidence="3 4">
    <name type="scientific">Altererythrobacter arenosus</name>
    <dbReference type="NCBI Taxonomy" id="3032592"/>
    <lineage>
        <taxon>Bacteria</taxon>
        <taxon>Pseudomonadati</taxon>
        <taxon>Pseudomonadota</taxon>
        <taxon>Alphaproteobacteria</taxon>
        <taxon>Sphingomonadales</taxon>
        <taxon>Erythrobacteraceae</taxon>
        <taxon>Altererythrobacter</taxon>
    </lineage>
</organism>
<sequence>MALLPLFSRRKRQAEQPASDVFEYDELPSKVRVQILMNIDECIGTVEDHRNSAEEIYKTIVKELREELGRGNLTGRRTHSFAQELHEWFGNMASLPEAFDAVELFAMLVRHVTRGRSQATEVFESHIARINARLLEAGIGYEISGVEVLKKSNEFLHSEVVRPALHVLSESRFSSANEEFREAHKAFRAAEYEDCLIDCLKAFESVMKVIAADKGWALPANATASKLVAALFENEFVPAYMKSQFDGLRALLESSVPTTRNRSGGHGKGTENRSVPASLAAFQLHQTAAIIVFLGELEK</sequence>
<dbReference type="EMBL" id="CP121106">
    <property type="protein sequence ID" value="WFL76584.1"/>
    <property type="molecule type" value="Genomic_DNA"/>
</dbReference>
<dbReference type="InterPro" id="IPR054280">
    <property type="entry name" value="DUF7014"/>
</dbReference>
<gene>
    <name evidence="3" type="ORF">P7228_11320</name>
</gene>
<proteinExistence type="predicted"/>
<evidence type="ECO:0000259" key="1">
    <source>
        <dbReference type="Pfam" id="PF18863"/>
    </source>
</evidence>
<accession>A0ABY8FNI5</accession>
<dbReference type="InterPro" id="IPR049503">
    <property type="entry name" value="AbiJ_NTD4"/>
</dbReference>
<evidence type="ECO:0008006" key="5">
    <source>
        <dbReference type="Google" id="ProtNLM"/>
    </source>
</evidence>
<evidence type="ECO:0000313" key="3">
    <source>
        <dbReference type="EMBL" id="WFL76584.1"/>
    </source>
</evidence>
<evidence type="ECO:0000259" key="2">
    <source>
        <dbReference type="Pfam" id="PF22809"/>
    </source>
</evidence>
<evidence type="ECO:0000313" key="4">
    <source>
        <dbReference type="Proteomes" id="UP001215827"/>
    </source>
</evidence>
<reference evidence="3 4" key="1">
    <citation type="submission" date="2023-03" db="EMBL/GenBank/DDBJ databases">
        <title>Altererythrobacter sp. CAU 1644 isolated from sand.</title>
        <authorList>
            <person name="Kim W."/>
        </authorList>
    </citation>
    <scope>NUCLEOTIDE SEQUENCE [LARGE SCALE GENOMIC DNA]</scope>
    <source>
        <strain evidence="3 4">CAU 1644</strain>
    </source>
</reference>